<dbReference type="Pfam" id="PF13277">
    <property type="entry name" value="YmdB"/>
    <property type="match status" value="1"/>
</dbReference>
<dbReference type="PIRSF" id="PIRSF004789">
    <property type="entry name" value="DR1281"/>
    <property type="match status" value="1"/>
</dbReference>
<evidence type="ECO:0000256" key="1">
    <source>
        <dbReference type="PIRSR" id="PIRSR004789-50"/>
    </source>
</evidence>
<accession>A0A6S6SJA8</accession>
<sequence>MKLGFIGDIVGKPGRDIIAKHLLKLREEYGLDLVIANYENASHGFGLTKKNCDELLSYGIDVMTGGNHSWDKKEVFSLYEDYPLIRPINYPRKSPGEGLIKVKVLTHEVAILNVMGHYTMPMVDNPFVMMDEVVDKLLEEGIKHIIVDIHAEATSEKLAMMHILKQRVSALLGTHTHVGTDDLMIVDGCCYVSDVGLTGCRDGVIGMHKDIPINRFLTGISGHYDIAKKCQNILQVVVFELDDDGRSVNAEKIKIYDNGEVRQFDARIESY</sequence>
<protein>
    <submittedName>
        <fullName evidence="3">Phosphoesterase family protein</fullName>
    </submittedName>
</protein>
<dbReference type="Gene3D" id="3.60.21.10">
    <property type="match status" value="1"/>
</dbReference>
<reference evidence="3" key="1">
    <citation type="submission" date="2020-01" db="EMBL/GenBank/DDBJ databases">
        <authorList>
            <person name="Meier V. D."/>
            <person name="Meier V D."/>
        </authorList>
    </citation>
    <scope>NUCLEOTIDE SEQUENCE</scope>
    <source>
        <strain evidence="3">HLG_WM_MAG_02</strain>
    </source>
</reference>
<dbReference type="InterPro" id="IPR029052">
    <property type="entry name" value="Metallo-depent_PP-like"/>
</dbReference>
<feature type="binding site" evidence="2">
    <location>
        <position position="175"/>
    </location>
    <ligand>
        <name>Fe cation</name>
        <dbReference type="ChEBI" id="CHEBI:24875"/>
        <label>2</label>
    </ligand>
</feature>
<feature type="binding site" evidence="2">
    <location>
        <position position="8"/>
    </location>
    <ligand>
        <name>Fe cation</name>
        <dbReference type="ChEBI" id="CHEBI:24875"/>
        <label>1</label>
    </ligand>
</feature>
<evidence type="ECO:0000256" key="2">
    <source>
        <dbReference type="PIRSR" id="PIRSR004789-51"/>
    </source>
</evidence>
<gene>
    <name evidence="3" type="ORF">HELGO_WM36796</name>
</gene>
<feature type="binding site" evidence="2">
    <location>
        <position position="150"/>
    </location>
    <ligand>
        <name>Fe cation</name>
        <dbReference type="ChEBI" id="CHEBI:24875"/>
        <label>2</label>
    </ligand>
</feature>
<proteinExistence type="predicted"/>
<keyword evidence="2" id="KW-0479">Metal-binding</keyword>
<feature type="binding site" evidence="2">
    <location>
        <position position="67"/>
    </location>
    <ligand>
        <name>Fe cation</name>
        <dbReference type="ChEBI" id="CHEBI:24875"/>
        <label>2</label>
    </ligand>
</feature>
<organism evidence="3">
    <name type="scientific">uncultured Sulfurovum sp</name>
    <dbReference type="NCBI Taxonomy" id="269237"/>
    <lineage>
        <taxon>Bacteria</taxon>
        <taxon>Pseudomonadati</taxon>
        <taxon>Campylobacterota</taxon>
        <taxon>Epsilonproteobacteria</taxon>
        <taxon>Campylobacterales</taxon>
        <taxon>Sulfurovaceae</taxon>
        <taxon>Sulfurovum</taxon>
        <taxon>environmental samples</taxon>
    </lineage>
</organism>
<dbReference type="InterPro" id="IPR005235">
    <property type="entry name" value="YmdB-like"/>
</dbReference>
<dbReference type="PANTHER" id="PTHR36303">
    <property type="entry name" value="2',3'-CYCLIC-NUCLEOTIDE 2'-PHOSPHODIESTERASE"/>
    <property type="match status" value="1"/>
</dbReference>
<dbReference type="SUPFAM" id="SSF56300">
    <property type="entry name" value="Metallo-dependent phosphatases"/>
    <property type="match status" value="1"/>
</dbReference>
<dbReference type="PANTHER" id="PTHR36303:SF1">
    <property type="entry name" value="2',3'-CYCLIC-NUCLEOTIDE 2'-PHOSPHODIESTERASE"/>
    <property type="match status" value="1"/>
</dbReference>
<feature type="binding site" evidence="2">
    <location>
        <position position="39"/>
    </location>
    <ligand>
        <name>Fe cation</name>
        <dbReference type="ChEBI" id="CHEBI:24875"/>
        <label>1</label>
    </ligand>
</feature>
<feature type="binding site" evidence="2">
    <location>
        <position position="40"/>
    </location>
    <ligand>
        <name>Fe cation</name>
        <dbReference type="ChEBI" id="CHEBI:24875"/>
        <label>1</label>
    </ligand>
</feature>
<feature type="active site" description="Proton donor" evidence="1">
    <location>
        <position position="68"/>
    </location>
</feature>
<dbReference type="GO" id="GO:0046872">
    <property type="term" value="F:metal ion binding"/>
    <property type="evidence" value="ECO:0007669"/>
    <property type="project" value="UniProtKB-KW"/>
</dbReference>
<evidence type="ECO:0000313" key="3">
    <source>
        <dbReference type="EMBL" id="CAA6808538.1"/>
    </source>
</evidence>
<dbReference type="EMBL" id="CACVAZ010000052">
    <property type="protein sequence ID" value="CAA6808538.1"/>
    <property type="molecule type" value="Genomic_DNA"/>
</dbReference>
<feature type="binding site" evidence="2">
    <location>
        <position position="39"/>
    </location>
    <ligand>
        <name>Fe cation</name>
        <dbReference type="ChEBI" id="CHEBI:24875"/>
        <label>2</label>
    </ligand>
</feature>
<dbReference type="GO" id="GO:0004113">
    <property type="term" value="F:2',3'-cyclic-nucleotide 3'-phosphodiesterase activity"/>
    <property type="evidence" value="ECO:0007669"/>
    <property type="project" value="TreeGrafter"/>
</dbReference>
<feature type="binding site" evidence="2">
    <location>
        <position position="177"/>
    </location>
    <ligand>
        <name>Fe cation</name>
        <dbReference type="ChEBI" id="CHEBI:24875"/>
        <label>1</label>
    </ligand>
</feature>
<dbReference type="AlphaFoldDB" id="A0A6S6SJA8"/>
<name>A0A6S6SJA8_9BACT</name>